<comment type="caution">
    <text evidence="1">The sequence shown here is derived from an EMBL/GenBank/DDBJ whole genome shotgun (WGS) entry which is preliminary data.</text>
</comment>
<organism evidence="1 2">
    <name type="scientific">Ensete ventricosum</name>
    <name type="common">Abyssinian banana</name>
    <name type="synonym">Musa ensete</name>
    <dbReference type="NCBI Taxonomy" id="4639"/>
    <lineage>
        <taxon>Eukaryota</taxon>
        <taxon>Viridiplantae</taxon>
        <taxon>Streptophyta</taxon>
        <taxon>Embryophyta</taxon>
        <taxon>Tracheophyta</taxon>
        <taxon>Spermatophyta</taxon>
        <taxon>Magnoliopsida</taxon>
        <taxon>Liliopsida</taxon>
        <taxon>Zingiberales</taxon>
        <taxon>Musaceae</taxon>
        <taxon>Ensete</taxon>
    </lineage>
</organism>
<dbReference type="EMBL" id="AMZH03015792">
    <property type="protein sequence ID" value="RRT45507.1"/>
    <property type="molecule type" value="Genomic_DNA"/>
</dbReference>
<protein>
    <submittedName>
        <fullName evidence="1">Uncharacterized protein</fullName>
    </submittedName>
</protein>
<accession>A0A426Y151</accession>
<dbReference type="Proteomes" id="UP000287651">
    <property type="component" value="Unassembled WGS sequence"/>
</dbReference>
<dbReference type="AlphaFoldDB" id="A0A426Y151"/>
<sequence>MFMDPKSFPVTPSVLWSSSKVREYIDGSRASPPPFPSVPDPPPPLPLPIMLLLPKQAMPDAYATRLAMGPMPPKGGYLRAERVMVDKVLQTSETLQNARGGAEIRGVTEG</sequence>
<gene>
    <name evidence="1" type="ORF">B296_00055090</name>
</gene>
<proteinExistence type="predicted"/>
<reference evidence="1 2" key="1">
    <citation type="journal article" date="2014" name="Agronomy (Basel)">
        <title>A Draft Genome Sequence for Ensete ventricosum, the Drought-Tolerant Tree Against Hunger.</title>
        <authorList>
            <person name="Harrison J."/>
            <person name="Moore K.A."/>
            <person name="Paszkiewicz K."/>
            <person name="Jones T."/>
            <person name="Grant M."/>
            <person name="Ambacheew D."/>
            <person name="Muzemil S."/>
            <person name="Studholme D.J."/>
        </authorList>
    </citation>
    <scope>NUCLEOTIDE SEQUENCE [LARGE SCALE GENOMIC DNA]</scope>
</reference>
<evidence type="ECO:0000313" key="1">
    <source>
        <dbReference type="EMBL" id="RRT45507.1"/>
    </source>
</evidence>
<evidence type="ECO:0000313" key="2">
    <source>
        <dbReference type="Proteomes" id="UP000287651"/>
    </source>
</evidence>
<name>A0A426Y151_ENSVE</name>